<dbReference type="PROSITE" id="PS01357">
    <property type="entry name" value="ZF_ZZ_1"/>
    <property type="match status" value="1"/>
</dbReference>
<feature type="domain" description="RING-type" evidence="6">
    <location>
        <begin position="145"/>
        <end position="197"/>
    </location>
</feature>
<reference evidence="10" key="1">
    <citation type="submission" date="2011-12" db="EMBL/GenBank/DDBJ databases">
        <title>The Draft Genome of Lepisosteus oculatus.</title>
        <authorList>
            <consortium name="The Broad Institute Genome Assembly &amp; Analysis Group"/>
            <consortium name="Computational R&amp;D Group"/>
            <consortium name="and Sequencing Platform"/>
            <person name="Di Palma F."/>
            <person name="Alfoldi J."/>
            <person name="Johnson J."/>
            <person name="Berlin A."/>
            <person name="Gnerre S."/>
            <person name="Jaffe D."/>
            <person name="MacCallum I."/>
            <person name="Young S."/>
            <person name="Walker B.J."/>
            <person name="Lander E.S."/>
            <person name="Lindblad-Toh K."/>
        </authorList>
    </citation>
    <scope>NUCLEOTIDE SEQUENCE [LARGE SCALE GENOMIC DNA]</scope>
</reference>
<keyword evidence="2 4" id="KW-0863">Zinc-finger</keyword>
<dbReference type="InterPro" id="IPR001841">
    <property type="entry name" value="Znf_RING"/>
</dbReference>
<dbReference type="Pfam" id="PF13639">
    <property type="entry name" value="zf-RING_2"/>
    <property type="match status" value="1"/>
</dbReference>
<feature type="domain" description="ZZ-type" evidence="7">
    <location>
        <begin position="228"/>
        <end position="281"/>
    </location>
</feature>
<dbReference type="InParanoid" id="W5MQB2"/>
<dbReference type="Proteomes" id="UP000018468">
    <property type="component" value="Linkage group LG12"/>
</dbReference>
<dbReference type="Bgee" id="ENSLOCG00000008690">
    <property type="expression patterns" value="Expressed in bone element and 11 other cell types or tissues"/>
</dbReference>
<dbReference type="AlphaFoldDB" id="W5MQB2"/>
<dbReference type="InterPro" id="IPR039903">
    <property type="entry name" value="Zswim2"/>
</dbReference>
<sequence length="625" mass="71292">MFRNSTWRKSVNDLVSWHQDQALNTTIFILREFGPTGFLLKEEGETKNFKVCLGDPHKCTCSAFLKEKDLCKHICWVLLRKFRLPRDHEYSFQLGLVERTIAQVLQGEHSVQTPQPKEHSSEQKQSTAEEDGCVRQKEIATEDICPICQEELLKKRLPVSYCRYGCGNSVHISCMKIWADHQTRSETDTMVKCPLCREDFAPMKSLLQQVKNAAKLITAAERERLDRHLGIPCNNCNICPISGKCFKCMVCSSYHLCEECFQKKYHPQHSFAFRLRRTQKWQAVEHFYDQPVFQRNQESIFTVQNEVIPEHIVKMLPSVKVRQSSTLLEPGQQCRLCLKSFSLGQLVRQLPCNHKFHKACADKWLLQESNSCPIDGQVIYNPITWNKTTSTDKTTVTSPSQLQTQMMGQLQQELFVPGIGLSLKTEGSKGPYKPRNADECTSPPVTIQQDSVQNGLQCLHLNNLPTGGHGTKPGFLGQAKQKLQPKRNLRPFHQRKCYSSEPGRSEDDSMRHAVSANKIMSSTIRTPGLRHEDDLLNAERVELSAVKRIPDKKHEGLFVGVNPVRLDSALQCRASNHPKRKMSQRRPLYRRPTDNTETVVGIDPTLKMDGISMNNPIQGNKTTKL</sequence>
<evidence type="ECO:0000256" key="4">
    <source>
        <dbReference type="PROSITE-ProRule" id="PRU00228"/>
    </source>
</evidence>
<dbReference type="CDD" id="cd16494">
    <property type="entry name" value="RING-CH-C4HC3_ZSWM2"/>
    <property type="match status" value="1"/>
</dbReference>
<evidence type="ECO:0000259" key="6">
    <source>
        <dbReference type="PROSITE" id="PS50089"/>
    </source>
</evidence>
<evidence type="ECO:0000256" key="2">
    <source>
        <dbReference type="ARBA" id="ARBA00022771"/>
    </source>
</evidence>
<accession>W5MQB2</accession>
<dbReference type="PROSITE" id="PS50089">
    <property type="entry name" value="ZF_RING_2"/>
    <property type="match status" value="2"/>
</dbReference>
<evidence type="ECO:0000259" key="8">
    <source>
        <dbReference type="PROSITE" id="PS50966"/>
    </source>
</evidence>
<dbReference type="Ensembl" id="ENSLOCT00000010586.1">
    <property type="protein sequence ID" value="ENSLOCP00000010571.1"/>
    <property type="gene ID" value="ENSLOCG00000008690.1"/>
</dbReference>
<dbReference type="Pfam" id="PF00569">
    <property type="entry name" value="ZZ"/>
    <property type="match status" value="1"/>
</dbReference>
<keyword evidence="1" id="KW-0479">Metal-binding</keyword>
<reference evidence="9" key="3">
    <citation type="submission" date="2025-09" db="UniProtKB">
        <authorList>
            <consortium name="Ensembl"/>
        </authorList>
    </citation>
    <scope>IDENTIFICATION</scope>
</reference>
<evidence type="ECO:0000313" key="9">
    <source>
        <dbReference type="Ensembl" id="ENSLOCP00000010571.1"/>
    </source>
</evidence>
<evidence type="ECO:0000313" key="10">
    <source>
        <dbReference type="Proteomes" id="UP000018468"/>
    </source>
</evidence>
<dbReference type="GO" id="GO:0061630">
    <property type="term" value="F:ubiquitin protein ligase activity"/>
    <property type="evidence" value="ECO:0007669"/>
    <property type="project" value="InterPro"/>
</dbReference>
<proteinExistence type="predicted"/>
<feature type="domain" description="SWIM-type" evidence="8">
    <location>
        <begin position="49"/>
        <end position="82"/>
    </location>
</feature>
<dbReference type="InterPro" id="IPR007527">
    <property type="entry name" value="Znf_SWIM"/>
</dbReference>
<dbReference type="GeneTree" id="ENSGT00390000006826"/>
<dbReference type="EMBL" id="AHAT01016273">
    <property type="status" value="NOT_ANNOTATED_CDS"/>
    <property type="molecule type" value="Genomic_DNA"/>
</dbReference>
<dbReference type="Pfam" id="PF04434">
    <property type="entry name" value="SWIM"/>
    <property type="match status" value="1"/>
</dbReference>
<dbReference type="Gene3D" id="3.30.40.10">
    <property type="entry name" value="Zinc/RING finger domain, C3HC4 (zinc finger)"/>
    <property type="match status" value="2"/>
</dbReference>
<dbReference type="PANTHER" id="PTHR21540">
    <property type="entry name" value="RING FINGER AND SWIM DOMAIN-CONTAINING PROTEIN 2"/>
    <property type="match status" value="1"/>
</dbReference>
<dbReference type="OrthoDB" id="8062037at2759"/>
<evidence type="ECO:0000256" key="3">
    <source>
        <dbReference type="ARBA" id="ARBA00022833"/>
    </source>
</evidence>
<dbReference type="CDD" id="cd16486">
    <property type="entry name" value="mRING-H2-C3H2C2D_ZSWM2"/>
    <property type="match status" value="1"/>
</dbReference>
<dbReference type="GO" id="GO:0008270">
    <property type="term" value="F:zinc ion binding"/>
    <property type="evidence" value="ECO:0007669"/>
    <property type="project" value="UniProtKB-KW"/>
</dbReference>
<dbReference type="PANTHER" id="PTHR21540:SF3">
    <property type="entry name" value="E3 UBIQUITIN-PROTEIN LIGASE ZSWIM2"/>
    <property type="match status" value="1"/>
</dbReference>
<dbReference type="PROSITE" id="PS50135">
    <property type="entry name" value="ZF_ZZ_2"/>
    <property type="match status" value="1"/>
</dbReference>
<reference evidence="9" key="2">
    <citation type="submission" date="2025-08" db="UniProtKB">
        <authorList>
            <consortium name="Ensembl"/>
        </authorList>
    </citation>
    <scope>IDENTIFICATION</scope>
</reference>
<dbReference type="SUPFAM" id="SSF57850">
    <property type="entry name" value="RING/U-box"/>
    <property type="match status" value="3"/>
</dbReference>
<name>W5MQB2_LEPOC</name>
<feature type="region of interest" description="Disordered" evidence="5">
    <location>
        <begin position="108"/>
        <end position="131"/>
    </location>
</feature>
<dbReference type="KEGG" id="loc:102686433"/>
<dbReference type="PROSITE" id="PS50966">
    <property type="entry name" value="ZF_SWIM"/>
    <property type="match status" value="1"/>
</dbReference>
<dbReference type="STRING" id="7918.ENSLOCP00000010571"/>
<dbReference type="EMBL" id="AHAT01016272">
    <property type="status" value="NOT_ANNOTATED_CDS"/>
    <property type="molecule type" value="Genomic_DNA"/>
</dbReference>
<protein>
    <submittedName>
        <fullName evidence="9">Zinc finger, SWIM-type containing 2</fullName>
    </submittedName>
</protein>
<dbReference type="SMART" id="SM00291">
    <property type="entry name" value="ZnF_ZZ"/>
    <property type="match status" value="1"/>
</dbReference>
<organism evidence="9 10">
    <name type="scientific">Lepisosteus oculatus</name>
    <name type="common">Spotted gar</name>
    <dbReference type="NCBI Taxonomy" id="7918"/>
    <lineage>
        <taxon>Eukaryota</taxon>
        <taxon>Metazoa</taxon>
        <taxon>Chordata</taxon>
        <taxon>Craniata</taxon>
        <taxon>Vertebrata</taxon>
        <taxon>Euteleostomi</taxon>
        <taxon>Actinopterygii</taxon>
        <taxon>Neopterygii</taxon>
        <taxon>Holostei</taxon>
        <taxon>Semionotiformes</taxon>
        <taxon>Lepisosteidae</taxon>
        <taxon>Lepisosteus</taxon>
    </lineage>
</organism>
<dbReference type="InterPro" id="IPR000433">
    <property type="entry name" value="Znf_ZZ"/>
</dbReference>
<dbReference type="InterPro" id="IPR013083">
    <property type="entry name" value="Znf_RING/FYVE/PHD"/>
</dbReference>
<evidence type="ECO:0000256" key="5">
    <source>
        <dbReference type="SAM" id="MobiDB-lite"/>
    </source>
</evidence>
<evidence type="ECO:0000259" key="7">
    <source>
        <dbReference type="PROSITE" id="PS50135"/>
    </source>
</evidence>
<dbReference type="OMA" id="HIHIMTI"/>
<evidence type="ECO:0000256" key="1">
    <source>
        <dbReference type="ARBA" id="ARBA00022723"/>
    </source>
</evidence>
<dbReference type="eggNOG" id="KOG0800">
    <property type="taxonomic scope" value="Eukaryota"/>
</dbReference>
<feature type="domain" description="RING-type" evidence="6">
    <location>
        <begin position="334"/>
        <end position="375"/>
    </location>
</feature>
<dbReference type="HOGENOM" id="CLU_029121_0_0_1"/>
<dbReference type="SMART" id="SM00184">
    <property type="entry name" value="RING"/>
    <property type="match status" value="2"/>
</dbReference>
<dbReference type="Gene3D" id="3.30.60.90">
    <property type="match status" value="1"/>
</dbReference>
<keyword evidence="10" id="KW-1185">Reference proteome</keyword>
<keyword evidence="3" id="KW-0862">Zinc</keyword>
<dbReference type="InterPro" id="IPR043145">
    <property type="entry name" value="Znf_ZZ_sf"/>
</dbReference>